<name>A0AAW0ZGT4_9HYME</name>
<reference evidence="1 2" key="1">
    <citation type="submission" date="2024-05" db="EMBL/GenBank/DDBJ databases">
        <title>The nuclear and mitochondrial genome assemblies of Tetragonisca angustula (Apidae: Meliponini), a tiny yet remarkable pollinator in the Neotropics.</title>
        <authorList>
            <person name="Ferrari R."/>
            <person name="Ricardo P.C."/>
            <person name="Dias F.C."/>
            <person name="Araujo N.S."/>
            <person name="Soares D.O."/>
            <person name="Zhou Q.-S."/>
            <person name="Zhu C.-D."/>
            <person name="Coutinho L."/>
            <person name="Airas M.C."/>
            <person name="Batista T.M."/>
        </authorList>
    </citation>
    <scope>NUCLEOTIDE SEQUENCE [LARGE SCALE GENOMIC DNA]</scope>
    <source>
        <strain evidence="1">ASF017062</strain>
        <tissue evidence="1">Abdomen</tissue>
    </source>
</reference>
<accession>A0AAW0ZGT4</accession>
<comment type="caution">
    <text evidence="1">The sequence shown here is derived from an EMBL/GenBank/DDBJ whole genome shotgun (WGS) entry which is preliminary data.</text>
</comment>
<keyword evidence="2" id="KW-1185">Reference proteome</keyword>
<proteinExistence type="predicted"/>
<dbReference type="EMBL" id="JAWNGG020000205">
    <property type="protein sequence ID" value="KAK9296748.1"/>
    <property type="molecule type" value="Genomic_DNA"/>
</dbReference>
<evidence type="ECO:0000313" key="1">
    <source>
        <dbReference type="EMBL" id="KAK9296748.1"/>
    </source>
</evidence>
<gene>
    <name evidence="1" type="ORF">QLX08_009361</name>
</gene>
<dbReference type="Proteomes" id="UP001432146">
    <property type="component" value="Unassembled WGS sequence"/>
</dbReference>
<organism evidence="1 2">
    <name type="scientific">Tetragonisca angustula</name>
    <dbReference type="NCBI Taxonomy" id="166442"/>
    <lineage>
        <taxon>Eukaryota</taxon>
        <taxon>Metazoa</taxon>
        <taxon>Ecdysozoa</taxon>
        <taxon>Arthropoda</taxon>
        <taxon>Hexapoda</taxon>
        <taxon>Insecta</taxon>
        <taxon>Pterygota</taxon>
        <taxon>Neoptera</taxon>
        <taxon>Endopterygota</taxon>
        <taxon>Hymenoptera</taxon>
        <taxon>Apocrita</taxon>
        <taxon>Aculeata</taxon>
        <taxon>Apoidea</taxon>
        <taxon>Anthophila</taxon>
        <taxon>Apidae</taxon>
        <taxon>Tetragonisca</taxon>
    </lineage>
</organism>
<sequence length="174" mass="20800">MPKWLIKKVNEDYLLAAVQTILWRNESRSQQPASVEENTKWLGRKLKEVSNCGMPKLRGNIQTSMHWWSEEINRLRQDTLVARRALQRYRRKKRGTLSDEYTLRLVYREKSRELKNAITEAKEKAWKELMKTLDQDPWGKPYRAVMKKIWPKKTLVHGFIRPGNKRKGNKRTLP</sequence>
<protein>
    <submittedName>
        <fullName evidence="1">Uncharacterized protein</fullName>
    </submittedName>
</protein>
<dbReference type="AlphaFoldDB" id="A0AAW0ZGT4"/>
<evidence type="ECO:0000313" key="2">
    <source>
        <dbReference type="Proteomes" id="UP001432146"/>
    </source>
</evidence>